<dbReference type="Proteomes" id="UP000265520">
    <property type="component" value="Unassembled WGS sequence"/>
</dbReference>
<reference evidence="2 3" key="1">
    <citation type="journal article" date="2018" name="Front. Plant Sci.">
        <title>Red Clover (Trifolium pratense) and Zigzag Clover (T. medium) - A Picture of Genomic Similarities and Differences.</title>
        <authorList>
            <person name="Dluhosova J."/>
            <person name="Istvanek J."/>
            <person name="Nedelnik J."/>
            <person name="Repkova J."/>
        </authorList>
    </citation>
    <scope>NUCLEOTIDE SEQUENCE [LARGE SCALE GENOMIC DNA]</scope>
    <source>
        <strain evidence="3">cv. 10/8</strain>
        <tissue evidence="2">Leaf</tissue>
    </source>
</reference>
<name>A0A392NEM8_9FABA</name>
<sequence>MSSTYMLPRHHHTTTTNGYQRRSNDRISNSRRPRCAAVVAARYVVVGDADLGRSPVDDAVAVTRLSVTQQKRDRR</sequence>
<evidence type="ECO:0000256" key="1">
    <source>
        <dbReference type="SAM" id="MobiDB-lite"/>
    </source>
</evidence>
<evidence type="ECO:0000313" key="3">
    <source>
        <dbReference type="Proteomes" id="UP000265520"/>
    </source>
</evidence>
<comment type="caution">
    <text evidence="2">The sequence shown here is derived from an EMBL/GenBank/DDBJ whole genome shotgun (WGS) entry which is preliminary data.</text>
</comment>
<feature type="region of interest" description="Disordered" evidence="1">
    <location>
        <begin position="1"/>
        <end position="33"/>
    </location>
</feature>
<organism evidence="2 3">
    <name type="scientific">Trifolium medium</name>
    <dbReference type="NCBI Taxonomy" id="97028"/>
    <lineage>
        <taxon>Eukaryota</taxon>
        <taxon>Viridiplantae</taxon>
        <taxon>Streptophyta</taxon>
        <taxon>Embryophyta</taxon>
        <taxon>Tracheophyta</taxon>
        <taxon>Spermatophyta</taxon>
        <taxon>Magnoliopsida</taxon>
        <taxon>eudicotyledons</taxon>
        <taxon>Gunneridae</taxon>
        <taxon>Pentapetalae</taxon>
        <taxon>rosids</taxon>
        <taxon>fabids</taxon>
        <taxon>Fabales</taxon>
        <taxon>Fabaceae</taxon>
        <taxon>Papilionoideae</taxon>
        <taxon>50 kb inversion clade</taxon>
        <taxon>NPAAA clade</taxon>
        <taxon>Hologalegina</taxon>
        <taxon>IRL clade</taxon>
        <taxon>Trifolieae</taxon>
        <taxon>Trifolium</taxon>
    </lineage>
</organism>
<accession>A0A392NEM8</accession>
<keyword evidence="3" id="KW-1185">Reference proteome</keyword>
<proteinExistence type="predicted"/>
<gene>
    <name evidence="2" type="ORF">A2U01_0019326</name>
</gene>
<evidence type="ECO:0000313" key="2">
    <source>
        <dbReference type="EMBL" id="MCH98326.1"/>
    </source>
</evidence>
<protein>
    <submittedName>
        <fullName evidence="2">Uncharacterized protein</fullName>
    </submittedName>
</protein>
<dbReference type="EMBL" id="LXQA010037293">
    <property type="protein sequence ID" value="MCH98326.1"/>
    <property type="molecule type" value="Genomic_DNA"/>
</dbReference>
<dbReference type="AlphaFoldDB" id="A0A392NEM8"/>